<keyword evidence="4" id="KW-1003">Cell membrane</keyword>
<dbReference type="GO" id="GO:0009927">
    <property type="term" value="F:histidine phosphotransfer kinase activity"/>
    <property type="evidence" value="ECO:0007669"/>
    <property type="project" value="TreeGrafter"/>
</dbReference>
<dbReference type="CDD" id="cd06225">
    <property type="entry name" value="HAMP"/>
    <property type="match status" value="1"/>
</dbReference>
<keyword evidence="13 15" id="KW-0472">Membrane</keyword>
<evidence type="ECO:0000256" key="4">
    <source>
        <dbReference type="ARBA" id="ARBA00022475"/>
    </source>
</evidence>
<comment type="caution">
    <text evidence="20">The sequence shown here is derived from an EMBL/GenBank/DDBJ whole genome shotgun (WGS) entry which is preliminary data.</text>
</comment>
<dbReference type="EC" id="2.7.13.3" evidence="3"/>
<dbReference type="Pfam" id="PF00989">
    <property type="entry name" value="PAS"/>
    <property type="match status" value="1"/>
</dbReference>
<proteinExistence type="predicted"/>
<dbReference type="CDD" id="cd00082">
    <property type="entry name" value="HisKA"/>
    <property type="match status" value="1"/>
</dbReference>
<accession>E1JZ94</accession>
<keyword evidence="21" id="KW-1185">Reference proteome</keyword>
<feature type="transmembrane region" description="Helical" evidence="15">
    <location>
        <begin position="161"/>
        <end position="180"/>
    </location>
</feature>
<dbReference type="Pfam" id="PF00512">
    <property type="entry name" value="HisKA"/>
    <property type="match status" value="1"/>
</dbReference>
<dbReference type="GO" id="GO:0006355">
    <property type="term" value="P:regulation of DNA-templated transcription"/>
    <property type="evidence" value="ECO:0007669"/>
    <property type="project" value="InterPro"/>
</dbReference>
<dbReference type="Gene3D" id="3.30.450.20">
    <property type="entry name" value="PAS domain"/>
    <property type="match status" value="1"/>
</dbReference>
<feature type="transmembrane region" description="Helical" evidence="15">
    <location>
        <begin position="12"/>
        <end position="32"/>
    </location>
</feature>
<dbReference type="InterPro" id="IPR033463">
    <property type="entry name" value="sCache_3"/>
</dbReference>
<dbReference type="SUPFAM" id="SSF103190">
    <property type="entry name" value="Sensory domain-like"/>
    <property type="match status" value="1"/>
</dbReference>
<dbReference type="SUPFAM" id="SSF158472">
    <property type="entry name" value="HAMP domain-like"/>
    <property type="match status" value="1"/>
</dbReference>
<feature type="domain" description="HAMP" evidence="19">
    <location>
        <begin position="178"/>
        <end position="230"/>
    </location>
</feature>
<dbReference type="Pfam" id="PF00072">
    <property type="entry name" value="Response_reg"/>
    <property type="match status" value="1"/>
</dbReference>
<evidence type="ECO:0000256" key="5">
    <source>
        <dbReference type="ARBA" id="ARBA00022553"/>
    </source>
</evidence>
<dbReference type="SMART" id="SM00091">
    <property type="entry name" value="PAS"/>
    <property type="match status" value="1"/>
</dbReference>
<evidence type="ECO:0000256" key="9">
    <source>
        <dbReference type="ARBA" id="ARBA00022777"/>
    </source>
</evidence>
<dbReference type="PRINTS" id="PR00344">
    <property type="entry name" value="BCTRLSENSOR"/>
</dbReference>
<evidence type="ECO:0000256" key="11">
    <source>
        <dbReference type="ARBA" id="ARBA00022989"/>
    </source>
</evidence>
<dbReference type="GO" id="GO:0000155">
    <property type="term" value="F:phosphorelay sensor kinase activity"/>
    <property type="evidence" value="ECO:0007669"/>
    <property type="project" value="InterPro"/>
</dbReference>
<feature type="modified residue" description="4-aspartylphosphate" evidence="14">
    <location>
        <position position="675"/>
    </location>
</feature>
<evidence type="ECO:0000256" key="15">
    <source>
        <dbReference type="SAM" id="Phobius"/>
    </source>
</evidence>
<dbReference type="Gene3D" id="3.30.565.10">
    <property type="entry name" value="Histidine kinase-like ATPase, C-terminal domain"/>
    <property type="match status" value="1"/>
</dbReference>
<evidence type="ECO:0000256" key="10">
    <source>
        <dbReference type="ARBA" id="ARBA00022840"/>
    </source>
</evidence>
<keyword evidence="9 20" id="KW-0418">Kinase</keyword>
<keyword evidence="6" id="KW-0808">Transferase</keyword>
<dbReference type="InterPro" id="IPR036097">
    <property type="entry name" value="HisK_dim/P_sf"/>
</dbReference>
<dbReference type="InterPro" id="IPR036890">
    <property type="entry name" value="HATPase_C_sf"/>
</dbReference>
<dbReference type="InterPro" id="IPR004358">
    <property type="entry name" value="Sig_transdc_His_kin-like_C"/>
</dbReference>
<dbReference type="PROSITE" id="PS50112">
    <property type="entry name" value="PAS"/>
    <property type="match status" value="1"/>
</dbReference>
<evidence type="ECO:0000259" key="16">
    <source>
        <dbReference type="PROSITE" id="PS50109"/>
    </source>
</evidence>
<dbReference type="PANTHER" id="PTHR43047:SF72">
    <property type="entry name" value="OSMOSENSING HISTIDINE PROTEIN KINASE SLN1"/>
    <property type="match status" value="1"/>
</dbReference>
<evidence type="ECO:0000313" key="21">
    <source>
        <dbReference type="Proteomes" id="UP000006250"/>
    </source>
</evidence>
<keyword evidence="10" id="KW-0067">ATP-binding</keyword>
<dbReference type="SUPFAM" id="SSF55874">
    <property type="entry name" value="ATPase domain of HSP90 chaperone/DNA topoisomerase II/histidine kinase"/>
    <property type="match status" value="1"/>
</dbReference>
<dbReference type="AlphaFoldDB" id="E1JZ94"/>
<dbReference type="InterPro" id="IPR035965">
    <property type="entry name" value="PAS-like_dom_sf"/>
</dbReference>
<keyword evidence="7 15" id="KW-0812">Transmembrane</keyword>
<dbReference type="eggNOG" id="COG5002">
    <property type="taxonomic scope" value="Bacteria"/>
</dbReference>
<dbReference type="FunFam" id="3.30.565.10:FF:000010">
    <property type="entry name" value="Sensor histidine kinase RcsC"/>
    <property type="match status" value="1"/>
</dbReference>
<evidence type="ECO:0000259" key="17">
    <source>
        <dbReference type="PROSITE" id="PS50110"/>
    </source>
</evidence>
<keyword evidence="5 14" id="KW-0597">Phosphoprotein</keyword>
<dbReference type="InterPro" id="IPR011006">
    <property type="entry name" value="CheY-like_superfamily"/>
</dbReference>
<keyword evidence="8" id="KW-0547">Nucleotide-binding</keyword>
<dbReference type="Pfam" id="PF17203">
    <property type="entry name" value="sCache_3_2"/>
    <property type="match status" value="1"/>
</dbReference>
<dbReference type="SMART" id="SM00304">
    <property type="entry name" value="HAMP"/>
    <property type="match status" value="1"/>
</dbReference>
<evidence type="ECO:0000256" key="6">
    <source>
        <dbReference type="ARBA" id="ARBA00022679"/>
    </source>
</evidence>
<feature type="domain" description="Response regulatory" evidence="17">
    <location>
        <begin position="626"/>
        <end position="738"/>
    </location>
</feature>
<dbReference type="InterPro" id="IPR000014">
    <property type="entry name" value="PAS"/>
</dbReference>
<dbReference type="InterPro" id="IPR029151">
    <property type="entry name" value="Sensor-like_sf"/>
</dbReference>
<evidence type="ECO:0000256" key="7">
    <source>
        <dbReference type="ARBA" id="ARBA00022692"/>
    </source>
</evidence>
<dbReference type="PROSITE" id="PS50109">
    <property type="entry name" value="HIS_KIN"/>
    <property type="match status" value="1"/>
</dbReference>
<dbReference type="PANTHER" id="PTHR43047">
    <property type="entry name" value="TWO-COMPONENT HISTIDINE PROTEIN KINASE"/>
    <property type="match status" value="1"/>
</dbReference>
<dbReference type="Gene3D" id="1.10.287.130">
    <property type="match status" value="1"/>
</dbReference>
<dbReference type="SUPFAM" id="SSF52172">
    <property type="entry name" value="CheY-like"/>
    <property type="match status" value="1"/>
</dbReference>
<dbReference type="SUPFAM" id="SSF55785">
    <property type="entry name" value="PYP-like sensor domain (PAS domain)"/>
    <property type="match status" value="1"/>
</dbReference>
<evidence type="ECO:0000256" key="12">
    <source>
        <dbReference type="ARBA" id="ARBA00023012"/>
    </source>
</evidence>
<organism evidence="20 21">
    <name type="scientific">Solidesulfovibrio fructosivorans JJ]</name>
    <dbReference type="NCBI Taxonomy" id="596151"/>
    <lineage>
        <taxon>Bacteria</taxon>
        <taxon>Pseudomonadati</taxon>
        <taxon>Thermodesulfobacteriota</taxon>
        <taxon>Desulfovibrionia</taxon>
        <taxon>Desulfovibrionales</taxon>
        <taxon>Desulfovibrionaceae</taxon>
        <taxon>Solidesulfovibrio</taxon>
    </lineage>
</organism>
<dbReference type="RefSeq" id="WP_005995110.1">
    <property type="nucleotide sequence ID" value="NZ_AECZ01000021.1"/>
</dbReference>
<evidence type="ECO:0000256" key="2">
    <source>
        <dbReference type="ARBA" id="ARBA00004651"/>
    </source>
</evidence>
<dbReference type="GO" id="GO:0005524">
    <property type="term" value="F:ATP binding"/>
    <property type="evidence" value="ECO:0007669"/>
    <property type="project" value="UniProtKB-KW"/>
</dbReference>
<dbReference type="SUPFAM" id="SSF47384">
    <property type="entry name" value="Homodimeric domain of signal transducing histidine kinase"/>
    <property type="match status" value="1"/>
</dbReference>
<evidence type="ECO:0000256" key="13">
    <source>
        <dbReference type="ARBA" id="ARBA00023136"/>
    </source>
</evidence>
<evidence type="ECO:0000256" key="14">
    <source>
        <dbReference type="PROSITE-ProRule" id="PRU00169"/>
    </source>
</evidence>
<dbReference type="Gene3D" id="3.40.50.2300">
    <property type="match status" value="1"/>
</dbReference>
<dbReference type="NCBIfam" id="TIGR00229">
    <property type="entry name" value="sensory_box"/>
    <property type="match status" value="1"/>
</dbReference>
<gene>
    <name evidence="20" type="ORF">DesfrDRAFT_2943</name>
</gene>
<feature type="domain" description="PAS" evidence="18">
    <location>
        <begin position="246"/>
        <end position="291"/>
    </location>
</feature>
<dbReference type="InterPro" id="IPR013767">
    <property type="entry name" value="PAS_fold"/>
</dbReference>
<evidence type="ECO:0000313" key="20">
    <source>
        <dbReference type="EMBL" id="EFL50377.1"/>
    </source>
</evidence>
<evidence type="ECO:0000259" key="19">
    <source>
        <dbReference type="PROSITE" id="PS50885"/>
    </source>
</evidence>
<reference evidence="20 21" key="1">
    <citation type="submission" date="2010-08" db="EMBL/GenBank/DDBJ databases">
        <title>The draft genome of Desulfovibrio fructosovorans JJ.</title>
        <authorList>
            <consortium name="US DOE Joint Genome Institute (JGI-PGF)"/>
            <person name="Lucas S."/>
            <person name="Copeland A."/>
            <person name="Lapidus A."/>
            <person name="Cheng J.-F."/>
            <person name="Bruce D."/>
            <person name="Goodwin L."/>
            <person name="Pitluck S."/>
            <person name="Land M.L."/>
            <person name="Hauser L."/>
            <person name="Chang Y.-J."/>
            <person name="Jeffries C."/>
            <person name="Wall J.D."/>
            <person name="Stahl D.A."/>
            <person name="Arkin A.P."/>
            <person name="Dehal P."/>
            <person name="Stolyar S.M."/>
            <person name="Hazen T.C."/>
            <person name="Woyke T.J."/>
        </authorList>
    </citation>
    <scope>NUCLEOTIDE SEQUENCE [LARGE SCALE GENOMIC DNA]</scope>
    <source>
        <strain evidence="20 21">JJ</strain>
    </source>
</reference>
<comment type="subcellular location">
    <subcellularLocation>
        <location evidence="2">Cell membrane</location>
        <topology evidence="2">Multi-pass membrane protein</topology>
    </subcellularLocation>
</comment>
<evidence type="ECO:0000256" key="8">
    <source>
        <dbReference type="ARBA" id="ARBA00022741"/>
    </source>
</evidence>
<sequence>MSTIFRRTLIAVILVFGVAANATALLSAWLLHRHLTDEYVTKGRAIAMAIAAASPDALVADDDAAVQAMIDEFLHIDGVGYIFVTDRQGMVLAHTFIPAMPKALRHETSAAVSQTHLEGIGDYLQVTAPILAGEAGHVSVGMDKVGIWRVMRGAVMRQEGLMLAMLCVAVLVFYALVGGITRPLVELAGYAVKIKDHDFSAKPPETGDDEVGILARAMESMAAQLSLLVSDLKRAVADTTRDLEDSLAHTRAIINNLADGLVVLDADARITLFNPALLAMFGKKAEEVADQPAAEAFPQAMAAMAGACPAANQATAAEVRLANGGTGKAVATGVRLAGEERRATIILVRDITVEKEVDRMKTEFISTVSHELRTPLTSVLGFAKIIRRKFTDLVAPALTEATPKTWRGAQQIRENLDIIVAEGQRLTELVDDVLDIAKMESGRCEWNMAPVSLAETAGHAVRAVAGLAARKGISLENKLPANLPRILGDRDRLIQVFVNLLGNAVKFTEHGAIVVEGSVDGSEIRVAVRDSGSGIAPADLERIFEKFKQAGDTLTEKPKGTGLGLPICRQIIERHGGRIWAESEPGQGSVFRFTLPILAEAADTPAAPVRHPAVAPGDNTQTEMRHILVVDDDTAVRRFLETLFTDAGYIVATAANGAEALSLAANWQPECITMDMRMPGMGGKECIRRLRQNPATSHIPVVVVSVVSSRERAESGADAALVKPVDQEALLATVRGLLEGQDPENTRPCLVLSRNGGREVSRRFFMCPGEATILGQEAELWQAVEGGFQGTVFLPASLGHAMDLERLLGFPGLHVILIPD</sequence>
<dbReference type="SMART" id="SM00387">
    <property type="entry name" value="HATPase_c"/>
    <property type="match status" value="1"/>
</dbReference>
<dbReference type="Pfam" id="PF02518">
    <property type="entry name" value="HATPase_c"/>
    <property type="match status" value="1"/>
</dbReference>
<dbReference type="InterPro" id="IPR003661">
    <property type="entry name" value="HisK_dim/P_dom"/>
</dbReference>
<keyword evidence="11 15" id="KW-1133">Transmembrane helix</keyword>
<dbReference type="Proteomes" id="UP000006250">
    <property type="component" value="Unassembled WGS sequence"/>
</dbReference>
<dbReference type="OrthoDB" id="9813151at2"/>
<comment type="catalytic activity">
    <reaction evidence="1">
        <text>ATP + protein L-histidine = ADP + protein N-phospho-L-histidine.</text>
        <dbReference type="EC" id="2.7.13.3"/>
    </reaction>
</comment>
<evidence type="ECO:0000256" key="1">
    <source>
        <dbReference type="ARBA" id="ARBA00000085"/>
    </source>
</evidence>
<dbReference type="EMBL" id="AECZ01000021">
    <property type="protein sequence ID" value="EFL50377.1"/>
    <property type="molecule type" value="Genomic_DNA"/>
</dbReference>
<dbReference type="SMART" id="SM00448">
    <property type="entry name" value="REC"/>
    <property type="match status" value="1"/>
</dbReference>
<name>E1JZ94_SOLFR</name>
<keyword evidence="12" id="KW-0902">Two-component regulatory system</keyword>
<dbReference type="PROSITE" id="PS50885">
    <property type="entry name" value="HAMP"/>
    <property type="match status" value="1"/>
</dbReference>
<dbReference type="InterPro" id="IPR003660">
    <property type="entry name" value="HAMP_dom"/>
</dbReference>
<feature type="domain" description="Histidine kinase" evidence="16">
    <location>
        <begin position="367"/>
        <end position="599"/>
    </location>
</feature>
<dbReference type="STRING" id="596151.DesfrDRAFT_2943"/>
<evidence type="ECO:0000256" key="3">
    <source>
        <dbReference type="ARBA" id="ARBA00012438"/>
    </source>
</evidence>
<dbReference type="InterPro" id="IPR003594">
    <property type="entry name" value="HATPase_dom"/>
</dbReference>
<dbReference type="InterPro" id="IPR001789">
    <property type="entry name" value="Sig_transdc_resp-reg_receiver"/>
</dbReference>
<dbReference type="PROSITE" id="PS50110">
    <property type="entry name" value="RESPONSE_REGULATORY"/>
    <property type="match status" value="1"/>
</dbReference>
<dbReference type="Gene3D" id="6.10.340.10">
    <property type="match status" value="1"/>
</dbReference>
<evidence type="ECO:0000259" key="18">
    <source>
        <dbReference type="PROSITE" id="PS50112"/>
    </source>
</evidence>
<dbReference type="InterPro" id="IPR005467">
    <property type="entry name" value="His_kinase_dom"/>
</dbReference>
<dbReference type="CDD" id="cd16922">
    <property type="entry name" value="HATPase_EvgS-ArcB-TorS-like"/>
    <property type="match status" value="1"/>
</dbReference>
<dbReference type="GO" id="GO:0005886">
    <property type="term" value="C:plasma membrane"/>
    <property type="evidence" value="ECO:0007669"/>
    <property type="project" value="UniProtKB-SubCell"/>
</dbReference>
<dbReference type="Pfam" id="PF00672">
    <property type="entry name" value="HAMP"/>
    <property type="match status" value="1"/>
</dbReference>
<dbReference type="SMART" id="SM00388">
    <property type="entry name" value="HisKA"/>
    <property type="match status" value="1"/>
</dbReference>
<protein>
    <recommendedName>
        <fullName evidence="3">histidine kinase</fullName>
        <ecNumber evidence="3">2.7.13.3</ecNumber>
    </recommendedName>
</protein>
<dbReference type="CDD" id="cd00130">
    <property type="entry name" value="PAS"/>
    <property type="match status" value="1"/>
</dbReference>